<name>A0A1G7P5I5_9BACT</name>
<feature type="domain" description="GH29D-like beta-sandwich" evidence="1">
    <location>
        <begin position="1"/>
        <end position="56"/>
    </location>
</feature>
<dbReference type="InterPro" id="IPR059177">
    <property type="entry name" value="GH29D-like_dom"/>
</dbReference>
<dbReference type="STRING" id="571438.SAMN05192586_11424"/>
<dbReference type="OrthoDB" id="9802197at2"/>
<proteinExistence type="predicted"/>
<evidence type="ECO:0000313" key="3">
    <source>
        <dbReference type="Proteomes" id="UP000199355"/>
    </source>
</evidence>
<protein>
    <submittedName>
        <fullName evidence="2">Fn3 associated</fullName>
    </submittedName>
</protein>
<dbReference type="Pfam" id="PF08757">
    <property type="entry name" value="CotH"/>
    <property type="match status" value="1"/>
</dbReference>
<dbReference type="EMBL" id="FNBX01000014">
    <property type="protein sequence ID" value="SDF80829.1"/>
    <property type="molecule type" value="Genomic_DNA"/>
</dbReference>
<gene>
    <name evidence="2" type="ORF">SAMN05192586_11424</name>
</gene>
<organism evidence="2 3">
    <name type="scientific">Desulfovibrio legallii</name>
    <dbReference type="NCBI Taxonomy" id="571438"/>
    <lineage>
        <taxon>Bacteria</taxon>
        <taxon>Pseudomonadati</taxon>
        <taxon>Thermodesulfobacteriota</taxon>
        <taxon>Desulfovibrionia</taxon>
        <taxon>Desulfovibrionales</taxon>
        <taxon>Desulfovibrionaceae</taxon>
        <taxon>Desulfovibrio</taxon>
    </lineage>
</organism>
<accession>A0A1G7P5I5</accession>
<reference evidence="3" key="1">
    <citation type="submission" date="2016-10" db="EMBL/GenBank/DDBJ databases">
        <authorList>
            <person name="Varghese N."/>
            <person name="Submissions S."/>
        </authorList>
    </citation>
    <scope>NUCLEOTIDE SEQUENCE [LARGE SCALE GENOMIC DNA]</scope>
    <source>
        <strain evidence="3">KHC7</strain>
    </source>
</reference>
<dbReference type="Pfam" id="PF13290">
    <property type="entry name" value="CHB_HEX_C_1"/>
    <property type="match status" value="1"/>
</dbReference>
<dbReference type="AlphaFoldDB" id="A0A1G7P5I5"/>
<evidence type="ECO:0000259" key="1">
    <source>
        <dbReference type="Pfam" id="PF13290"/>
    </source>
</evidence>
<sequence>MTTEQPEARIHYTLDGSEPTAQSPLYTEPIRLGPAKNTTCVVVKARAVAGDRTSAASVHSYFFDPHIAARFSSYVFSLSTNPDNLYGHERGILVPGRLRALSEAQHPYLDATAHNANYKGRGREWERPVAVEVFSPEGTRILEQAAGLRVFGGVSRHALQKSLRLIARKSYEKGHGKFDYPFFPELALPTAPRPMLAFDGLVLSNGGQDLEDAQLRTPLLTRLAAKAGYLWVAPSHSAAVFLNGAYYGHAFLTTRVDDSFLADALHVSKGDITVLDGGVRELRSSPKYPHLLHLREITDFRRLAEACADRPMDAALLTAVARQVDVDNLLSYYVAEIYVDNRDWPDDQNNVRVWRYSGDTTLPLPELDGRWRYVLYDLDATAMSLWHGMQGADAPSLARVMKKSPIFAALLTRPELAAQFANNLCDMAFAHFTPDKVRAAMAALDAVSLKEIRYAAAHGAYSPPGLGQKIMAGRQNILRFFEERPAHMLHELRETFGYTELYEVSVQGRARCGTIAGENPVGWYFVENPVIVAPLLTPTVAFDHWEVNGVVRRGPTLAVSAQDAVDGRVRVVLATRPHPVPFALEEAYDQGALCGFTLRNVSDAPQSADGLYLSDRLDKPRKYRLKDLTLQPGEFAQFVGKGHRHAKALLRRNVNFNPRKGETVYLRDAAGNILSSIPVR</sequence>
<dbReference type="Proteomes" id="UP000199355">
    <property type="component" value="Unassembled WGS sequence"/>
</dbReference>
<dbReference type="InterPro" id="IPR014867">
    <property type="entry name" value="Spore_coat_CotH_CotH2/3/7"/>
</dbReference>
<evidence type="ECO:0000313" key="2">
    <source>
        <dbReference type="EMBL" id="SDF80829.1"/>
    </source>
</evidence>
<keyword evidence="3" id="KW-1185">Reference proteome</keyword>